<dbReference type="Proteomes" id="UP001369815">
    <property type="component" value="Unassembled WGS sequence"/>
</dbReference>
<sequence>MATLMSSETDRDVVIWALVYQDRYKKDVDEKSLNQLHQEAVTLKKKAHKSGKEEKDDDPDGADNDENHENNNNGGGGGRKNANLLPGEELGRTIAVPDGKYIVGLLSSSGSRIDTGLGDTESYRPILAAGGRHTAPSRYQQRTSLPRDIYWRMVSLEGTSYDGAFDREDVALHMMGPARTSKAIRTSLENDIFVIDRSALASVDRPREGGNASAEGDSVRAKKARSRIDSWIFRPRNIAFHINDPGSVFIYIYYLDKAERHGDAVVRSLLEKKKSVTFFSGPIECNHDDCDLWRDKQNTKMRPPATKRILGHPWWAFADFCPLHTDTISFKGQKHAMDVIRTFRLTNLTANHLRSWAHALLNHSYQLDGYRIQSPGPNNLPILFRSRGNCLVSDHFGGPEMAQIIDQVANIGPCYSCGEQHPPAKKFEHYPIQKDQATGLIYLHYADGDDTNEAGPSSRPCPRPRPEESSSEEESSEEEDAGYVGKGKGKAKDVRRRGKGKGKQDRGKENAKVDKGKGKAKEVEEEKVGEAGEKVDEVEEGKEDEMEVEKDDGSEEEKRGEPEKEKGDEPGEEKGEEAESDGTEDSTDSGDTTLSIPYEGPSTAPNAGTSQAHPPPTE</sequence>
<protein>
    <submittedName>
        <fullName evidence="2">Uncharacterized protein</fullName>
    </submittedName>
</protein>
<feature type="compositionally biased region" description="Acidic residues" evidence="1">
    <location>
        <begin position="536"/>
        <end position="555"/>
    </location>
</feature>
<keyword evidence="3" id="KW-1185">Reference proteome</keyword>
<feature type="compositionally biased region" description="Polar residues" evidence="1">
    <location>
        <begin position="603"/>
        <end position="612"/>
    </location>
</feature>
<organism evidence="2 3">
    <name type="scientific">Daldinia eschscholtzii</name>
    <dbReference type="NCBI Taxonomy" id="292717"/>
    <lineage>
        <taxon>Eukaryota</taxon>
        <taxon>Fungi</taxon>
        <taxon>Dikarya</taxon>
        <taxon>Ascomycota</taxon>
        <taxon>Pezizomycotina</taxon>
        <taxon>Sordariomycetes</taxon>
        <taxon>Xylariomycetidae</taxon>
        <taxon>Xylariales</taxon>
        <taxon>Hypoxylaceae</taxon>
        <taxon>Daldinia</taxon>
    </lineage>
</organism>
<dbReference type="AlphaFoldDB" id="A0AAX6MMX1"/>
<evidence type="ECO:0000313" key="3">
    <source>
        <dbReference type="Proteomes" id="UP001369815"/>
    </source>
</evidence>
<comment type="caution">
    <text evidence="2">The sequence shown here is derived from an EMBL/GenBank/DDBJ whole genome shotgun (WGS) entry which is preliminary data.</text>
</comment>
<reference evidence="2 3" key="1">
    <citation type="journal article" date="2024" name="Front Chem Biol">
        <title>Unveiling the potential of Daldinia eschscholtzii MFLUCC 19-0629 through bioactivity and bioinformatics studies for enhanced sustainable agriculture production.</title>
        <authorList>
            <person name="Brooks S."/>
            <person name="Weaver J.A."/>
            <person name="Klomchit A."/>
            <person name="Alharthi S.A."/>
            <person name="Onlamun T."/>
            <person name="Nurani R."/>
            <person name="Vong T.K."/>
            <person name="Alberti F."/>
            <person name="Greco C."/>
        </authorList>
    </citation>
    <scope>NUCLEOTIDE SEQUENCE [LARGE SCALE GENOMIC DNA]</scope>
    <source>
        <strain evidence="2">MFLUCC 19-0629</strain>
    </source>
</reference>
<proteinExistence type="predicted"/>
<accession>A0AAX6MMX1</accession>
<feature type="compositionally biased region" description="Basic and acidic residues" evidence="1">
    <location>
        <begin position="556"/>
        <end position="573"/>
    </location>
</feature>
<feature type="compositionally biased region" description="Basic and acidic residues" evidence="1">
    <location>
        <begin position="502"/>
        <end position="535"/>
    </location>
</feature>
<feature type="region of interest" description="Disordered" evidence="1">
    <location>
        <begin position="447"/>
        <end position="618"/>
    </location>
</feature>
<evidence type="ECO:0000256" key="1">
    <source>
        <dbReference type="SAM" id="MobiDB-lite"/>
    </source>
</evidence>
<feature type="compositionally biased region" description="Acidic residues" evidence="1">
    <location>
        <begin position="55"/>
        <end position="66"/>
    </location>
</feature>
<feature type="compositionally biased region" description="Acidic residues" evidence="1">
    <location>
        <begin position="574"/>
        <end position="588"/>
    </location>
</feature>
<dbReference type="EMBL" id="JBANMG010000004">
    <property type="protein sequence ID" value="KAK6953985.1"/>
    <property type="molecule type" value="Genomic_DNA"/>
</dbReference>
<feature type="compositionally biased region" description="Acidic residues" evidence="1">
    <location>
        <begin position="469"/>
        <end position="481"/>
    </location>
</feature>
<feature type="region of interest" description="Disordered" evidence="1">
    <location>
        <begin position="39"/>
        <end position="85"/>
    </location>
</feature>
<evidence type="ECO:0000313" key="2">
    <source>
        <dbReference type="EMBL" id="KAK6953985.1"/>
    </source>
</evidence>
<name>A0AAX6MMX1_9PEZI</name>
<gene>
    <name evidence="2" type="ORF">Daesc_003947</name>
</gene>
<feature type="compositionally biased region" description="Basic residues" evidence="1">
    <location>
        <begin position="487"/>
        <end position="501"/>
    </location>
</feature>